<sequence>MTISPVKKQKLPDSVVDRLLEVVRSGQFNTGDRLPSERVLAVQLGVSRASLRDALTRLEMLGVLEVRQGDGTFVCSPEGRTLSLPFQGLLRSLPQTAQDLLEFRRILEPEAAALAAERATPAQIASLQACLRQQHVTAAQGLRLSQDDIAFHTLIAQMVGNTVILRVLETLQQVMQDLRSRTLPGQYPEITLREHTRILAAIGNRSPVEARQAMADHLETVVRTAVETPSTSSKGAYDA</sequence>
<dbReference type="HOGENOM" id="CLU_017584_9_5_0"/>
<organism evidence="5 6">
    <name type="scientific">Deinococcus deserti (strain DSM 17065 / CIP 109153 / LMG 22923 / VCD115)</name>
    <dbReference type="NCBI Taxonomy" id="546414"/>
    <lineage>
        <taxon>Bacteria</taxon>
        <taxon>Thermotogati</taxon>
        <taxon>Deinococcota</taxon>
        <taxon>Deinococci</taxon>
        <taxon>Deinococcales</taxon>
        <taxon>Deinococcaceae</taxon>
        <taxon>Deinococcus</taxon>
    </lineage>
</organism>
<dbReference type="OrthoDB" id="9799482at2"/>
<gene>
    <name evidence="5" type="ordered locus">Deide_1p01461</name>
</gene>
<dbReference type="RefSeq" id="WP_012694713.1">
    <property type="nucleotide sequence ID" value="NC_012527.1"/>
</dbReference>
<keyword evidence="2" id="KW-0238">DNA-binding</keyword>
<dbReference type="Gene3D" id="1.10.10.10">
    <property type="entry name" value="Winged helix-like DNA-binding domain superfamily/Winged helix DNA-binding domain"/>
    <property type="match status" value="1"/>
</dbReference>
<dbReference type="PROSITE" id="PS50949">
    <property type="entry name" value="HTH_GNTR"/>
    <property type="match status" value="1"/>
</dbReference>
<keyword evidence="6" id="KW-1185">Reference proteome</keyword>
<dbReference type="InterPro" id="IPR011711">
    <property type="entry name" value="GntR_C"/>
</dbReference>
<evidence type="ECO:0000259" key="4">
    <source>
        <dbReference type="PROSITE" id="PS50949"/>
    </source>
</evidence>
<dbReference type="EMBL" id="CP001115">
    <property type="protein sequence ID" value="ACO47590.1"/>
    <property type="molecule type" value="Genomic_DNA"/>
</dbReference>
<dbReference type="PRINTS" id="PR00035">
    <property type="entry name" value="HTHGNTR"/>
</dbReference>
<evidence type="ECO:0000256" key="3">
    <source>
        <dbReference type="ARBA" id="ARBA00023163"/>
    </source>
</evidence>
<evidence type="ECO:0000256" key="2">
    <source>
        <dbReference type="ARBA" id="ARBA00023125"/>
    </source>
</evidence>
<dbReference type="InterPro" id="IPR000524">
    <property type="entry name" value="Tscrpt_reg_HTH_GntR"/>
</dbReference>
<dbReference type="Pfam" id="PF07729">
    <property type="entry name" value="FCD"/>
    <property type="match status" value="1"/>
</dbReference>
<keyword evidence="3" id="KW-0804">Transcription</keyword>
<evidence type="ECO:0000313" key="5">
    <source>
        <dbReference type="EMBL" id="ACO47590.1"/>
    </source>
</evidence>
<accession>C1D2F1</accession>
<dbReference type="PANTHER" id="PTHR43537:SF5">
    <property type="entry name" value="UXU OPERON TRANSCRIPTIONAL REGULATOR"/>
    <property type="match status" value="1"/>
</dbReference>
<dbReference type="GO" id="GO:0003677">
    <property type="term" value="F:DNA binding"/>
    <property type="evidence" value="ECO:0007669"/>
    <property type="project" value="UniProtKB-KW"/>
</dbReference>
<dbReference type="SMART" id="SM00895">
    <property type="entry name" value="FCD"/>
    <property type="match status" value="1"/>
</dbReference>
<dbReference type="KEGG" id="ddr:Deide_1p01461"/>
<dbReference type="Pfam" id="PF00392">
    <property type="entry name" value="GntR"/>
    <property type="match status" value="1"/>
</dbReference>
<keyword evidence="5" id="KW-0614">Plasmid</keyword>
<dbReference type="AlphaFoldDB" id="C1D2F1"/>
<dbReference type="InterPro" id="IPR008920">
    <property type="entry name" value="TF_FadR/GntR_C"/>
</dbReference>
<dbReference type="CDD" id="cd07377">
    <property type="entry name" value="WHTH_GntR"/>
    <property type="match status" value="1"/>
</dbReference>
<dbReference type="PANTHER" id="PTHR43537">
    <property type="entry name" value="TRANSCRIPTIONAL REGULATOR, GNTR FAMILY"/>
    <property type="match status" value="1"/>
</dbReference>
<dbReference type="SUPFAM" id="SSF46785">
    <property type="entry name" value="Winged helix' DNA-binding domain"/>
    <property type="match status" value="1"/>
</dbReference>
<feature type="domain" description="HTH gntR-type" evidence="4">
    <location>
        <begin position="9"/>
        <end position="77"/>
    </location>
</feature>
<dbReference type="InterPro" id="IPR036390">
    <property type="entry name" value="WH_DNA-bd_sf"/>
</dbReference>
<proteinExistence type="predicted"/>
<evidence type="ECO:0000313" key="6">
    <source>
        <dbReference type="Proteomes" id="UP000002208"/>
    </source>
</evidence>
<geneLocation type="plasmid" evidence="6">
    <name>pDeide1</name>
</geneLocation>
<dbReference type="InterPro" id="IPR036388">
    <property type="entry name" value="WH-like_DNA-bd_sf"/>
</dbReference>
<dbReference type="Gene3D" id="1.20.120.530">
    <property type="entry name" value="GntR ligand-binding domain-like"/>
    <property type="match status" value="1"/>
</dbReference>
<dbReference type="SUPFAM" id="SSF48008">
    <property type="entry name" value="GntR ligand-binding domain-like"/>
    <property type="match status" value="1"/>
</dbReference>
<dbReference type="Proteomes" id="UP000002208">
    <property type="component" value="Plasmid 1"/>
</dbReference>
<reference evidence="5 6" key="1">
    <citation type="journal article" date="2009" name="PLoS Genet.">
        <title>Alliance of proteomics and genomics to unravel the specificities of Sahara bacterium Deinococcus deserti.</title>
        <authorList>
            <person name="de Groot A."/>
            <person name="Dulermo R."/>
            <person name="Ortet P."/>
            <person name="Blanchard L."/>
            <person name="Guerin P."/>
            <person name="Fernandez B."/>
            <person name="Vacherie B."/>
            <person name="Dossat C."/>
            <person name="Jolivet E."/>
            <person name="Siguier P."/>
            <person name="Chandler M."/>
            <person name="Barakat M."/>
            <person name="Dedieu A."/>
            <person name="Barbe V."/>
            <person name="Heulin T."/>
            <person name="Sommer S."/>
            <person name="Achouak W."/>
            <person name="Armengaud J."/>
        </authorList>
    </citation>
    <scope>NUCLEOTIDE SEQUENCE [LARGE SCALE GENOMIC DNA]</scope>
    <source>
        <strain evidence="6">DSM 17065 / CIP 109153 / LMG 22923 / VCD115</strain>
        <plasmid evidence="6">pDeide1</plasmid>
    </source>
</reference>
<dbReference type="GO" id="GO:0003700">
    <property type="term" value="F:DNA-binding transcription factor activity"/>
    <property type="evidence" value="ECO:0007669"/>
    <property type="project" value="InterPro"/>
</dbReference>
<keyword evidence="1" id="KW-0805">Transcription regulation</keyword>
<name>C1D2F1_DEIDV</name>
<dbReference type="SMART" id="SM00345">
    <property type="entry name" value="HTH_GNTR"/>
    <property type="match status" value="1"/>
</dbReference>
<evidence type="ECO:0000256" key="1">
    <source>
        <dbReference type="ARBA" id="ARBA00023015"/>
    </source>
</evidence>
<protein>
    <submittedName>
        <fullName evidence="5">Putative transcriptional regulator, FadR family</fullName>
    </submittedName>
</protein>